<evidence type="ECO:0000256" key="11">
    <source>
        <dbReference type="ARBA" id="ARBA00022989"/>
    </source>
</evidence>
<dbReference type="GO" id="GO:0016020">
    <property type="term" value="C:membrane"/>
    <property type="evidence" value="ECO:0007669"/>
    <property type="project" value="UniProtKB-SubCell"/>
</dbReference>
<feature type="transmembrane region" description="Helical" evidence="17">
    <location>
        <begin position="294"/>
        <end position="315"/>
    </location>
</feature>
<dbReference type="GO" id="GO:0009507">
    <property type="term" value="C:chloroplast"/>
    <property type="evidence" value="ECO:0007669"/>
    <property type="project" value="TreeGrafter"/>
</dbReference>
<comment type="function">
    <text evidence="1">DNA-dependent RNA polymerase catalyzes the transcription of DNA into RNA using the four ribonucleoside triphosphates as substrates.</text>
</comment>
<keyword evidence="6" id="KW-0240">DNA-directed RNA polymerase</keyword>
<evidence type="ECO:0000313" key="22">
    <source>
        <dbReference type="EMBL" id="RYR03480.1"/>
    </source>
</evidence>
<evidence type="ECO:0000259" key="20">
    <source>
        <dbReference type="Pfam" id="PF01193"/>
    </source>
</evidence>
<dbReference type="EC" id="2.7.7.6" evidence="5"/>
<feature type="transmembrane region" description="Helical" evidence="17">
    <location>
        <begin position="543"/>
        <end position="564"/>
    </location>
</feature>
<evidence type="ECO:0000256" key="1">
    <source>
        <dbReference type="ARBA" id="ARBA00004026"/>
    </source>
</evidence>
<dbReference type="InterPro" id="IPR036603">
    <property type="entry name" value="RBP11-like"/>
</dbReference>
<comment type="similarity">
    <text evidence="3">Belongs to the RNA polymerase alpha chain family.</text>
</comment>
<proteinExistence type="inferred from homology"/>
<keyword evidence="12" id="KW-0520">NAD</keyword>
<evidence type="ECO:0000256" key="2">
    <source>
        <dbReference type="ARBA" id="ARBA00004141"/>
    </source>
</evidence>
<feature type="transmembrane region" description="Helical" evidence="17">
    <location>
        <begin position="432"/>
        <end position="450"/>
    </location>
</feature>
<evidence type="ECO:0000256" key="6">
    <source>
        <dbReference type="ARBA" id="ARBA00022478"/>
    </source>
</evidence>
<evidence type="ECO:0000256" key="15">
    <source>
        <dbReference type="ARBA" id="ARBA00031776"/>
    </source>
</evidence>
<evidence type="ECO:0000259" key="19">
    <source>
        <dbReference type="Pfam" id="PF01000"/>
    </source>
</evidence>
<dbReference type="Gene3D" id="1.10.150.20">
    <property type="entry name" value="5' to 3' exonuclease, C-terminal subdomain"/>
    <property type="match status" value="1"/>
</dbReference>
<reference evidence="22 23" key="1">
    <citation type="submission" date="2019-01" db="EMBL/GenBank/DDBJ databases">
        <title>Sequencing of cultivated peanut Arachis hypogaea provides insights into genome evolution and oil improvement.</title>
        <authorList>
            <person name="Chen X."/>
        </authorList>
    </citation>
    <scope>NUCLEOTIDE SEQUENCE [LARGE SCALE GENOMIC DNA]</scope>
    <source>
        <strain evidence="23">cv. Fuhuasheng</strain>
        <tissue evidence="22">Leaves</tissue>
    </source>
</reference>
<evidence type="ECO:0000256" key="12">
    <source>
        <dbReference type="ARBA" id="ARBA00023027"/>
    </source>
</evidence>
<evidence type="ECO:0000259" key="21">
    <source>
        <dbReference type="Pfam" id="PF03118"/>
    </source>
</evidence>
<dbReference type="EMBL" id="SDMP01000016">
    <property type="protein sequence ID" value="RYR03480.1"/>
    <property type="molecule type" value="Genomic_DNA"/>
</dbReference>
<dbReference type="SUPFAM" id="SSF55257">
    <property type="entry name" value="RBP11-like subunits of RNA polymerase"/>
    <property type="match status" value="1"/>
</dbReference>
<gene>
    <name evidence="22" type="ORF">Ahy_B06g082469</name>
</gene>
<dbReference type="GO" id="GO:0003899">
    <property type="term" value="F:DNA-directed RNA polymerase activity"/>
    <property type="evidence" value="ECO:0007669"/>
    <property type="project" value="UniProtKB-EC"/>
</dbReference>
<evidence type="ECO:0000256" key="8">
    <source>
        <dbReference type="ARBA" id="ARBA00022692"/>
    </source>
</evidence>
<dbReference type="NCBIfam" id="TIGR01972">
    <property type="entry name" value="NDH_I_M"/>
    <property type="match status" value="1"/>
</dbReference>
<dbReference type="GO" id="GO:0008137">
    <property type="term" value="F:NADH dehydrogenase (ubiquinone) activity"/>
    <property type="evidence" value="ECO:0007669"/>
    <property type="project" value="InterPro"/>
</dbReference>
<evidence type="ECO:0000256" key="4">
    <source>
        <dbReference type="ARBA" id="ARBA00009025"/>
    </source>
</evidence>
<evidence type="ECO:0000256" key="10">
    <source>
        <dbReference type="ARBA" id="ARBA00022967"/>
    </source>
</evidence>
<feature type="domain" description="RNA polymerase alpha subunit C-terminal" evidence="21">
    <location>
        <begin position="149"/>
        <end position="196"/>
    </location>
</feature>
<keyword evidence="10" id="KW-1278">Translocase</keyword>
<dbReference type="PANTHER" id="PTHR43507:SF21">
    <property type="entry name" value="NAD(P)H-QUINONE OXIDOREDUCTASE CHAIN 4, CHLOROPLASTIC"/>
    <property type="match status" value="1"/>
</dbReference>
<dbReference type="InterPro" id="IPR011262">
    <property type="entry name" value="DNA-dir_RNA_pol_insert"/>
</dbReference>
<comment type="subcellular location">
    <subcellularLocation>
        <location evidence="2">Membrane</location>
        <topology evidence="2">Multi-pass membrane protein</topology>
    </subcellularLocation>
</comment>
<feature type="domain" description="DNA-directed RNA polymerase insert" evidence="19">
    <location>
        <begin position="1"/>
        <end position="89"/>
    </location>
</feature>
<keyword evidence="13 17" id="KW-0472">Membrane</keyword>
<keyword evidence="23" id="KW-1185">Reference proteome</keyword>
<feature type="transmembrane region" description="Helical" evidence="17">
    <location>
        <begin position="335"/>
        <end position="357"/>
    </location>
</feature>
<feature type="transmembrane region" description="Helical" evidence="17">
    <location>
        <begin position="207"/>
        <end position="231"/>
    </location>
</feature>
<feature type="transmembrane region" description="Helical" evidence="17">
    <location>
        <begin position="462"/>
        <end position="480"/>
    </location>
</feature>
<keyword evidence="9" id="KW-0548">Nucleotidyltransferase</keyword>
<evidence type="ECO:0000256" key="9">
    <source>
        <dbReference type="ARBA" id="ARBA00022695"/>
    </source>
</evidence>
<feature type="domain" description="DNA-directed RNA polymerase RpoA/D/Rpb3-type" evidence="20">
    <location>
        <begin position="99"/>
        <end position="138"/>
    </location>
</feature>
<dbReference type="STRING" id="3818.A0A444YNG3"/>
<name>A0A444YNG3_ARAHY</name>
<dbReference type="InterPro" id="IPR001750">
    <property type="entry name" value="ND/Mrp_TM"/>
</dbReference>
<dbReference type="GO" id="GO:0000428">
    <property type="term" value="C:DNA-directed RNA polymerase complex"/>
    <property type="evidence" value="ECO:0007669"/>
    <property type="project" value="UniProtKB-KW"/>
</dbReference>
<evidence type="ECO:0000256" key="7">
    <source>
        <dbReference type="ARBA" id="ARBA00022679"/>
    </source>
</evidence>
<feature type="transmembrane region" description="Helical" evidence="17">
    <location>
        <begin position="369"/>
        <end position="389"/>
    </location>
</feature>
<evidence type="ECO:0000256" key="3">
    <source>
        <dbReference type="ARBA" id="ARBA00007123"/>
    </source>
</evidence>
<dbReference type="GO" id="GO:0003954">
    <property type="term" value="F:NADH dehydrogenase activity"/>
    <property type="evidence" value="ECO:0007669"/>
    <property type="project" value="TreeGrafter"/>
</dbReference>
<keyword evidence="11 17" id="KW-1133">Transmembrane helix</keyword>
<feature type="transmembrane region" description="Helical" evidence="17">
    <location>
        <begin position="401"/>
        <end position="420"/>
    </location>
</feature>
<comment type="catalytic activity">
    <reaction evidence="16">
        <text>RNA(n) + a ribonucleoside 5'-triphosphate = RNA(n+1) + diphosphate</text>
        <dbReference type="Rhea" id="RHEA:21248"/>
        <dbReference type="Rhea" id="RHEA-COMP:14527"/>
        <dbReference type="Rhea" id="RHEA-COMP:17342"/>
        <dbReference type="ChEBI" id="CHEBI:33019"/>
        <dbReference type="ChEBI" id="CHEBI:61557"/>
        <dbReference type="ChEBI" id="CHEBI:140395"/>
        <dbReference type="EC" id="2.7.7.6"/>
    </reaction>
</comment>
<keyword evidence="14" id="KW-0804">Transcription</keyword>
<dbReference type="GO" id="GO:0042773">
    <property type="term" value="P:ATP synthesis coupled electron transport"/>
    <property type="evidence" value="ECO:0007669"/>
    <property type="project" value="InterPro"/>
</dbReference>
<dbReference type="CDD" id="cd06928">
    <property type="entry name" value="RNAP_alpha_NTD"/>
    <property type="match status" value="1"/>
</dbReference>
<feature type="transmembrane region" description="Helical" evidence="17">
    <location>
        <begin position="589"/>
        <end position="606"/>
    </location>
</feature>
<dbReference type="Proteomes" id="UP000289738">
    <property type="component" value="Chromosome B06"/>
</dbReference>
<dbReference type="InterPro" id="IPR010227">
    <property type="entry name" value="NADH_Q_OxRdtase_chainM/4"/>
</dbReference>
<sequence>MNLKEIVLRSNLYGTRDASICINGPGYVTAQDIILPPSVEIVDNTQHIANLIEPINLCIRLQIERNRGYCIKRLKNFQDGSYPIDAVFMPVRNANHSIHSYVNGNEKQEILFLEIWTNGSLTPKEALYEASRNLIDLFIPFLHAGAENLKLEKNQHKVTLPELPPRIYNCLKRSNIHTLLDLFNTSHENLMKIEDFRIEDRPKVRRFGIDGLSIGPILLTGFITTIATLAAQPVTRESRLFHFLMLAMYSGQIGPFSCQDILLFFIMWELELIPVYILLSMWGGKKRLYSATKFILYTAGSSIFLLMGILGIGLYSSNEPTLNFETLTNQSYPGVLEIIFYMGFLFTFAVKLPIIPLHTWLPDTHGEAHYSTCMLLAGILLKMGAYGLVRINMELLPHAHSIFSPWLMLLGSIQIIYAASTSLGQRNLKKRIAYSSVSHMGFIIIGIGSISDTGLNGAILQSISHGFIGAALFFLAGTGYDRLRLLYLDQMGGMAIPMPKIFTVFSILSMASLALPGMSGFVAELMIFFGILTSQKYLLMTKILIIFLNTIGIILTPIYSLSMLRQMFYGYKLFNTPNSYFFDSGPRELFISISILIPVIGIGIYPDFIFSFSVDKVEAILSNFF</sequence>
<dbReference type="SUPFAM" id="SSF56553">
    <property type="entry name" value="Insert subdomain of RNA polymerase alpha subunit"/>
    <property type="match status" value="1"/>
</dbReference>
<dbReference type="GO" id="GO:0048039">
    <property type="term" value="F:ubiquinone binding"/>
    <property type="evidence" value="ECO:0007669"/>
    <property type="project" value="TreeGrafter"/>
</dbReference>
<dbReference type="GO" id="GO:0006351">
    <property type="term" value="P:DNA-templated transcription"/>
    <property type="evidence" value="ECO:0007669"/>
    <property type="project" value="InterPro"/>
</dbReference>
<keyword evidence="7" id="KW-0808">Transferase</keyword>
<evidence type="ECO:0000256" key="13">
    <source>
        <dbReference type="ARBA" id="ARBA00023136"/>
    </source>
</evidence>
<evidence type="ECO:0000256" key="17">
    <source>
        <dbReference type="SAM" id="Phobius"/>
    </source>
</evidence>
<comment type="similarity">
    <text evidence="4">Belongs to the complex I subunit 4 family.</text>
</comment>
<evidence type="ECO:0000256" key="16">
    <source>
        <dbReference type="ARBA" id="ARBA00048552"/>
    </source>
</evidence>
<dbReference type="SUPFAM" id="SSF47789">
    <property type="entry name" value="C-terminal domain of RNA polymerase alpha subunit"/>
    <property type="match status" value="1"/>
</dbReference>
<dbReference type="GO" id="GO:0003677">
    <property type="term" value="F:DNA binding"/>
    <property type="evidence" value="ECO:0007669"/>
    <property type="project" value="InterPro"/>
</dbReference>
<dbReference type="InterPro" id="IPR011260">
    <property type="entry name" value="RNAP_asu_C"/>
</dbReference>
<dbReference type="Pfam" id="PF03118">
    <property type="entry name" value="RNA_pol_A_CTD"/>
    <property type="match status" value="1"/>
</dbReference>
<dbReference type="GO" id="GO:0046983">
    <property type="term" value="F:protein dimerization activity"/>
    <property type="evidence" value="ECO:0007669"/>
    <property type="project" value="InterPro"/>
</dbReference>
<dbReference type="Pfam" id="PF01193">
    <property type="entry name" value="RNA_pol_L"/>
    <property type="match status" value="1"/>
</dbReference>
<organism evidence="22 23">
    <name type="scientific">Arachis hypogaea</name>
    <name type="common">Peanut</name>
    <dbReference type="NCBI Taxonomy" id="3818"/>
    <lineage>
        <taxon>Eukaryota</taxon>
        <taxon>Viridiplantae</taxon>
        <taxon>Streptophyta</taxon>
        <taxon>Embryophyta</taxon>
        <taxon>Tracheophyta</taxon>
        <taxon>Spermatophyta</taxon>
        <taxon>Magnoliopsida</taxon>
        <taxon>eudicotyledons</taxon>
        <taxon>Gunneridae</taxon>
        <taxon>Pentapetalae</taxon>
        <taxon>rosids</taxon>
        <taxon>fabids</taxon>
        <taxon>Fabales</taxon>
        <taxon>Fabaceae</taxon>
        <taxon>Papilionoideae</taxon>
        <taxon>50 kb inversion clade</taxon>
        <taxon>dalbergioids sensu lato</taxon>
        <taxon>Dalbergieae</taxon>
        <taxon>Pterocarpus clade</taxon>
        <taxon>Arachis</taxon>
    </lineage>
</organism>
<evidence type="ECO:0000313" key="23">
    <source>
        <dbReference type="Proteomes" id="UP000289738"/>
    </source>
</evidence>
<dbReference type="InterPro" id="IPR003918">
    <property type="entry name" value="NADH_UbQ_OxRdtase"/>
</dbReference>
<dbReference type="InterPro" id="IPR036643">
    <property type="entry name" value="RNApol_insert_sf"/>
</dbReference>
<dbReference type="PRINTS" id="PR01437">
    <property type="entry name" value="NUOXDRDTASE4"/>
</dbReference>
<feature type="transmembrane region" description="Helical" evidence="17">
    <location>
        <begin position="501"/>
        <end position="531"/>
    </location>
</feature>
<feature type="domain" description="NADH:quinone oxidoreductase/Mrp antiporter transmembrane" evidence="18">
    <location>
        <begin position="259"/>
        <end position="542"/>
    </location>
</feature>
<dbReference type="PANTHER" id="PTHR43507">
    <property type="entry name" value="NADH-UBIQUINONE OXIDOREDUCTASE CHAIN 4"/>
    <property type="match status" value="1"/>
</dbReference>
<comment type="caution">
    <text evidence="22">The sequence shown here is derived from an EMBL/GenBank/DDBJ whole genome shotgun (WGS) entry which is preliminary data.</text>
</comment>
<dbReference type="Gene3D" id="3.30.1360.10">
    <property type="entry name" value="RNA polymerase, RBP11-like subunit"/>
    <property type="match status" value="1"/>
</dbReference>
<evidence type="ECO:0000256" key="5">
    <source>
        <dbReference type="ARBA" id="ARBA00012418"/>
    </source>
</evidence>
<dbReference type="InterPro" id="IPR011263">
    <property type="entry name" value="DNA-dir_RNA_pol_RpoA/D/Rpb3"/>
</dbReference>
<protein>
    <recommendedName>
        <fullName evidence="5">DNA-directed RNA polymerase</fullName>
        <ecNumber evidence="5">2.7.7.6</ecNumber>
    </recommendedName>
    <alternativeName>
        <fullName evidence="15">Plastid-encoded RNA polymerase subunit alpha</fullName>
    </alternativeName>
</protein>
<dbReference type="AlphaFoldDB" id="A0A444YNG3"/>
<dbReference type="Pfam" id="PF01000">
    <property type="entry name" value="RNA_pol_A_bac"/>
    <property type="match status" value="1"/>
</dbReference>
<feature type="transmembrane region" description="Helical" evidence="17">
    <location>
        <begin position="261"/>
        <end position="282"/>
    </location>
</feature>
<evidence type="ECO:0000256" key="14">
    <source>
        <dbReference type="ARBA" id="ARBA00023163"/>
    </source>
</evidence>
<dbReference type="GO" id="GO:0015990">
    <property type="term" value="P:electron transport coupled proton transport"/>
    <property type="evidence" value="ECO:0007669"/>
    <property type="project" value="TreeGrafter"/>
</dbReference>
<dbReference type="Pfam" id="PF00361">
    <property type="entry name" value="Proton_antipo_M"/>
    <property type="match status" value="1"/>
</dbReference>
<accession>A0A444YNG3</accession>
<keyword evidence="8 17" id="KW-0812">Transmembrane</keyword>
<evidence type="ECO:0000259" key="18">
    <source>
        <dbReference type="Pfam" id="PF00361"/>
    </source>
</evidence>